<evidence type="ECO:0000256" key="8">
    <source>
        <dbReference type="ARBA" id="ARBA00023295"/>
    </source>
</evidence>
<dbReference type="EMBL" id="ML120353">
    <property type="protein sequence ID" value="RPB05406.1"/>
    <property type="molecule type" value="Genomic_DNA"/>
</dbReference>
<evidence type="ECO:0000259" key="9">
    <source>
        <dbReference type="Pfam" id="PF26410"/>
    </source>
</evidence>
<evidence type="ECO:0000256" key="7">
    <source>
        <dbReference type="ARBA" id="ARBA00022801"/>
    </source>
</evidence>
<dbReference type="AlphaFoldDB" id="A0A3N4K4A1"/>
<proteinExistence type="inferred from homology"/>
<organism evidence="10 11">
    <name type="scientific">Choiromyces venosus 120613-1</name>
    <dbReference type="NCBI Taxonomy" id="1336337"/>
    <lineage>
        <taxon>Eukaryota</taxon>
        <taxon>Fungi</taxon>
        <taxon>Dikarya</taxon>
        <taxon>Ascomycota</taxon>
        <taxon>Pezizomycotina</taxon>
        <taxon>Pezizomycetes</taxon>
        <taxon>Pezizales</taxon>
        <taxon>Tuberaceae</taxon>
        <taxon>Choiromyces</taxon>
    </lineage>
</organism>
<name>A0A3N4K4A1_9PEZI</name>
<dbReference type="PANTHER" id="PTHR31451">
    <property type="match status" value="1"/>
</dbReference>
<keyword evidence="8" id="KW-0326">Glycosidase</keyword>
<dbReference type="GO" id="GO:0016985">
    <property type="term" value="F:mannan endo-1,4-beta-mannosidase activity"/>
    <property type="evidence" value="ECO:0007669"/>
    <property type="project" value="UniProtKB-EC"/>
</dbReference>
<dbReference type="PANTHER" id="PTHR31451:SF39">
    <property type="entry name" value="MANNAN ENDO-1,4-BETA-MANNOSIDASE 1"/>
    <property type="match status" value="1"/>
</dbReference>
<evidence type="ECO:0000313" key="11">
    <source>
        <dbReference type="Proteomes" id="UP000276215"/>
    </source>
</evidence>
<protein>
    <recommendedName>
        <fullName evidence="4">mannan endo-1,4-beta-mannosidase</fullName>
        <ecNumber evidence="4">3.2.1.78</ecNumber>
    </recommendedName>
</protein>
<dbReference type="GO" id="GO:0005576">
    <property type="term" value="C:extracellular region"/>
    <property type="evidence" value="ECO:0007669"/>
    <property type="project" value="UniProtKB-SubCell"/>
</dbReference>
<feature type="non-terminal residue" evidence="10">
    <location>
        <position position="1"/>
    </location>
</feature>
<keyword evidence="7 10" id="KW-0378">Hydrolase</keyword>
<feature type="domain" description="Glycoside hydrolase family 5" evidence="9">
    <location>
        <begin position="63"/>
        <end position="350"/>
    </location>
</feature>
<evidence type="ECO:0000256" key="3">
    <source>
        <dbReference type="ARBA" id="ARBA00005641"/>
    </source>
</evidence>
<evidence type="ECO:0000256" key="6">
    <source>
        <dbReference type="ARBA" id="ARBA00022729"/>
    </source>
</evidence>
<comment type="subcellular location">
    <subcellularLocation>
        <location evidence="2">Secreted</location>
    </subcellularLocation>
</comment>
<dbReference type="SUPFAM" id="SSF51445">
    <property type="entry name" value="(Trans)glycosidases"/>
    <property type="match status" value="1"/>
</dbReference>
<evidence type="ECO:0000256" key="2">
    <source>
        <dbReference type="ARBA" id="ARBA00004613"/>
    </source>
</evidence>
<dbReference type="Proteomes" id="UP000276215">
    <property type="component" value="Unassembled WGS sequence"/>
</dbReference>
<comment type="similarity">
    <text evidence="3">Belongs to the glycosyl hydrolase 5 (cellulase A) family.</text>
</comment>
<keyword evidence="5" id="KW-0964">Secreted</keyword>
<gene>
    <name evidence="10" type="ORF">L873DRAFT_1757501</name>
</gene>
<dbReference type="Gene3D" id="3.20.20.80">
    <property type="entry name" value="Glycosidases"/>
    <property type="match status" value="1"/>
</dbReference>
<evidence type="ECO:0000256" key="4">
    <source>
        <dbReference type="ARBA" id="ARBA00012706"/>
    </source>
</evidence>
<dbReference type="OrthoDB" id="406631at2759"/>
<keyword evidence="6" id="KW-0732">Signal</keyword>
<dbReference type="InterPro" id="IPR045053">
    <property type="entry name" value="MAN-like"/>
</dbReference>
<dbReference type="GO" id="GO:0046355">
    <property type="term" value="P:mannan catabolic process"/>
    <property type="evidence" value="ECO:0007669"/>
    <property type="project" value="UniProtKB-ARBA"/>
</dbReference>
<sequence>MTVGDGQKNLKLHLCSYKALVDYWQCIPGTAQPTTTPSTPTTTQVVITAPGTPAPASTASGAVTRSGTEFRLNWRRFYFVGSNAYWLPMLENQADVNNALDRVKVSGMKVLRIRGFADLTSGSGSTTAFQIWSGSAPTVNTGANGLQRLDYIVSAARARNIRLVIPLVNNWGDYGGMDRCINSMATGSMHDAFYTSTAIKNAYENYVRAVITRYSTTEPTIFSWQLTNGLRCKGSLGATSACNPVMLTAWVNEMSTYIKLLDPNHMVSVSEGFFNRARNSDWQYGGGEGVFDNEAYLRLPNVDYGTFHLYVTSWSKTYAWGDQWIKDHAAVATAIGKPMVLEEYSVPRSSGLRLSVYRTWHDIVLANAIAGDMYWQFGTMLSNAGRTHDDTNRMCTDDAEYNELVVQYVTRIEAKNA</sequence>
<comment type="catalytic activity">
    <reaction evidence="1">
        <text>Random hydrolysis of (1-&gt;4)-beta-D-mannosidic linkages in mannans, galactomannans and glucomannans.</text>
        <dbReference type="EC" id="3.2.1.78"/>
    </reaction>
</comment>
<accession>A0A3N4K4A1</accession>
<dbReference type="InterPro" id="IPR001547">
    <property type="entry name" value="Glyco_hydro_5"/>
</dbReference>
<evidence type="ECO:0000256" key="1">
    <source>
        <dbReference type="ARBA" id="ARBA00001678"/>
    </source>
</evidence>
<dbReference type="InterPro" id="IPR017853">
    <property type="entry name" value="GH"/>
</dbReference>
<dbReference type="Pfam" id="PF26410">
    <property type="entry name" value="GH5_mannosidase"/>
    <property type="match status" value="1"/>
</dbReference>
<evidence type="ECO:0000256" key="5">
    <source>
        <dbReference type="ARBA" id="ARBA00022525"/>
    </source>
</evidence>
<evidence type="ECO:0000313" key="10">
    <source>
        <dbReference type="EMBL" id="RPB05406.1"/>
    </source>
</evidence>
<dbReference type="STRING" id="1336337.A0A3N4K4A1"/>
<dbReference type="EC" id="3.2.1.78" evidence="4"/>
<keyword evidence="11" id="KW-1185">Reference proteome</keyword>
<reference evidence="10 11" key="1">
    <citation type="journal article" date="2018" name="Nat. Ecol. Evol.">
        <title>Pezizomycetes genomes reveal the molecular basis of ectomycorrhizal truffle lifestyle.</title>
        <authorList>
            <person name="Murat C."/>
            <person name="Payen T."/>
            <person name="Noel B."/>
            <person name="Kuo A."/>
            <person name="Morin E."/>
            <person name="Chen J."/>
            <person name="Kohler A."/>
            <person name="Krizsan K."/>
            <person name="Balestrini R."/>
            <person name="Da Silva C."/>
            <person name="Montanini B."/>
            <person name="Hainaut M."/>
            <person name="Levati E."/>
            <person name="Barry K.W."/>
            <person name="Belfiori B."/>
            <person name="Cichocki N."/>
            <person name="Clum A."/>
            <person name="Dockter R.B."/>
            <person name="Fauchery L."/>
            <person name="Guy J."/>
            <person name="Iotti M."/>
            <person name="Le Tacon F."/>
            <person name="Lindquist E.A."/>
            <person name="Lipzen A."/>
            <person name="Malagnac F."/>
            <person name="Mello A."/>
            <person name="Molinier V."/>
            <person name="Miyauchi S."/>
            <person name="Poulain J."/>
            <person name="Riccioni C."/>
            <person name="Rubini A."/>
            <person name="Sitrit Y."/>
            <person name="Splivallo R."/>
            <person name="Traeger S."/>
            <person name="Wang M."/>
            <person name="Zifcakova L."/>
            <person name="Wipf D."/>
            <person name="Zambonelli A."/>
            <person name="Paolocci F."/>
            <person name="Nowrousian M."/>
            <person name="Ottonello S."/>
            <person name="Baldrian P."/>
            <person name="Spatafora J.W."/>
            <person name="Henrissat B."/>
            <person name="Nagy L.G."/>
            <person name="Aury J.M."/>
            <person name="Wincker P."/>
            <person name="Grigoriev I.V."/>
            <person name="Bonfante P."/>
            <person name="Martin F.M."/>
        </authorList>
    </citation>
    <scope>NUCLEOTIDE SEQUENCE [LARGE SCALE GENOMIC DNA]</scope>
    <source>
        <strain evidence="10 11">120613-1</strain>
    </source>
</reference>